<proteinExistence type="predicted"/>
<reference evidence="1" key="1">
    <citation type="submission" date="2021-01" db="EMBL/GenBank/DDBJ databases">
        <authorList>
            <person name="Corre E."/>
            <person name="Pelletier E."/>
            <person name="Niang G."/>
            <person name="Scheremetjew M."/>
            <person name="Finn R."/>
            <person name="Kale V."/>
            <person name="Holt S."/>
            <person name="Cochrane G."/>
            <person name="Meng A."/>
            <person name="Brown T."/>
            <person name="Cohen L."/>
        </authorList>
    </citation>
    <scope>NUCLEOTIDE SEQUENCE</scope>
    <source>
        <strain evidence="1">CCMP1661</strain>
    </source>
</reference>
<dbReference type="CDD" id="cd24033">
    <property type="entry name" value="ASKHA_NBD_NodU_CmcH-like_N"/>
    <property type="match status" value="1"/>
</dbReference>
<dbReference type="PANTHER" id="PTHR34847:SF1">
    <property type="entry name" value="NODULATION PROTEIN U"/>
    <property type="match status" value="1"/>
</dbReference>
<organism evidence="1">
    <name type="scientific">Fibrocapsa japonica</name>
    <dbReference type="NCBI Taxonomy" id="94617"/>
    <lineage>
        <taxon>Eukaryota</taxon>
        <taxon>Sar</taxon>
        <taxon>Stramenopiles</taxon>
        <taxon>Ochrophyta</taxon>
        <taxon>Raphidophyceae</taxon>
        <taxon>Chattonellales</taxon>
        <taxon>Chattonellaceae</taxon>
        <taxon>Fibrocapsa</taxon>
    </lineage>
</organism>
<dbReference type="AlphaFoldDB" id="A0A7S2XZK2"/>
<sequence>MGRLVTELKKAECMVMKAADHFGKSLVVGLNKYSHDASCCILSNSGEVLYIGSKERITRKKHDGGDTGELVEHALESIGAQKEDVGVVVCNNHHHPVLPLEKTGRLHWAIDLGHLPPSYASPHNLLAGGNNWSVVHHEISHHLAHAWSALTQVPFASGLVVVMDGMGESYQAMVEGQARGDYTSDLDLVSQLGPQDRERFLQALGMSVRSTSPSPGWTPRNLRCRMHRKTSSSTPPSGQDFQVCSATRRVTPWPTCAGCRRRGGSSTLWCWTPPSLPQTRKLWRMQLENTRSLT</sequence>
<gene>
    <name evidence="1" type="ORF">FJAP1339_LOCUS10190</name>
</gene>
<name>A0A7S2XZK2_9STRA</name>
<dbReference type="EMBL" id="HBHR01020034">
    <property type="protein sequence ID" value="CAD9871469.1"/>
    <property type="molecule type" value="Transcribed_RNA"/>
</dbReference>
<evidence type="ECO:0008006" key="2">
    <source>
        <dbReference type="Google" id="ProtNLM"/>
    </source>
</evidence>
<protein>
    <recommendedName>
        <fullName evidence="2">Carbamoyltransferase domain-containing protein</fullName>
    </recommendedName>
</protein>
<evidence type="ECO:0000313" key="1">
    <source>
        <dbReference type="EMBL" id="CAD9871469.1"/>
    </source>
</evidence>
<dbReference type="InterPro" id="IPR051338">
    <property type="entry name" value="NodU/CmcH_Carbamoyltrnsfr"/>
</dbReference>
<dbReference type="InterPro" id="IPR043129">
    <property type="entry name" value="ATPase_NBD"/>
</dbReference>
<dbReference type="SUPFAM" id="SSF53067">
    <property type="entry name" value="Actin-like ATPase domain"/>
    <property type="match status" value="1"/>
</dbReference>
<dbReference type="PANTHER" id="PTHR34847">
    <property type="entry name" value="NODULATION PROTEIN U"/>
    <property type="match status" value="1"/>
</dbReference>
<dbReference type="Gene3D" id="3.30.420.40">
    <property type="match status" value="1"/>
</dbReference>
<accession>A0A7S2XZK2</accession>